<keyword evidence="3" id="KW-1185">Reference proteome</keyword>
<organism evidence="2 3">
    <name type="scientific">Streptomyces atrovirens</name>
    <dbReference type="NCBI Taxonomy" id="285556"/>
    <lineage>
        <taxon>Bacteria</taxon>
        <taxon>Bacillati</taxon>
        <taxon>Actinomycetota</taxon>
        <taxon>Actinomycetes</taxon>
        <taxon>Kitasatosporales</taxon>
        <taxon>Streptomycetaceae</taxon>
        <taxon>Streptomyces</taxon>
    </lineage>
</organism>
<comment type="caution">
    <text evidence="2">The sequence shown here is derived from an EMBL/GenBank/DDBJ whole genome shotgun (WGS) entry which is preliminary data.</text>
</comment>
<dbReference type="RefSeq" id="WP_344569426.1">
    <property type="nucleotide sequence ID" value="NZ_BAAATG010000064.1"/>
</dbReference>
<dbReference type="Proteomes" id="UP001596035">
    <property type="component" value="Unassembled WGS sequence"/>
</dbReference>
<accession>A0ABW0E3X1</accession>
<sequence length="116" mass="13127">MTGRDGSFVDMEALLNEIEGHLLVDAARTEARTAAAELTAGLDWLTERQREEVARRFTERYLALNRASWQRTARRGEELRAQYETRYRQLRQRLLGCVLLGCALVFGTVLVALSAG</sequence>
<keyword evidence="1" id="KW-0472">Membrane</keyword>
<evidence type="ECO:0000313" key="2">
    <source>
        <dbReference type="EMBL" id="MFC5244183.1"/>
    </source>
</evidence>
<name>A0ABW0E3X1_9ACTN</name>
<feature type="transmembrane region" description="Helical" evidence="1">
    <location>
        <begin position="94"/>
        <end position="115"/>
    </location>
</feature>
<dbReference type="EMBL" id="JBHSKN010000028">
    <property type="protein sequence ID" value="MFC5244183.1"/>
    <property type="molecule type" value="Genomic_DNA"/>
</dbReference>
<keyword evidence="1" id="KW-0812">Transmembrane</keyword>
<reference evidence="3" key="1">
    <citation type="journal article" date="2019" name="Int. J. Syst. Evol. Microbiol.">
        <title>The Global Catalogue of Microorganisms (GCM) 10K type strain sequencing project: providing services to taxonomists for standard genome sequencing and annotation.</title>
        <authorList>
            <consortium name="The Broad Institute Genomics Platform"/>
            <consortium name="The Broad Institute Genome Sequencing Center for Infectious Disease"/>
            <person name="Wu L."/>
            <person name="Ma J."/>
        </authorList>
    </citation>
    <scope>NUCLEOTIDE SEQUENCE [LARGE SCALE GENOMIC DNA]</scope>
    <source>
        <strain evidence="3">CGMCC 4.7131</strain>
    </source>
</reference>
<keyword evidence="1" id="KW-1133">Transmembrane helix</keyword>
<protein>
    <submittedName>
        <fullName evidence="2">Uncharacterized protein</fullName>
    </submittedName>
</protein>
<proteinExistence type="predicted"/>
<gene>
    <name evidence="2" type="ORF">ACFPWV_30455</name>
</gene>
<evidence type="ECO:0000313" key="3">
    <source>
        <dbReference type="Proteomes" id="UP001596035"/>
    </source>
</evidence>
<evidence type="ECO:0000256" key="1">
    <source>
        <dbReference type="SAM" id="Phobius"/>
    </source>
</evidence>